<protein>
    <submittedName>
        <fullName evidence="3">AGE family epimerase/isomerase</fullName>
    </submittedName>
</protein>
<accession>A0A4Q9VDZ3</accession>
<comment type="caution">
    <text evidence="3">The sequence shown here is derived from an EMBL/GenBank/DDBJ whole genome shotgun (WGS) entry which is preliminary data.</text>
</comment>
<dbReference type="InterPro" id="IPR010819">
    <property type="entry name" value="AGE/CE"/>
</dbReference>
<dbReference type="GO" id="GO:0005975">
    <property type="term" value="P:carbohydrate metabolic process"/>
    <property type="evidence" value="ECO:0007669"/>
    <property type="project" value="InterPro"/>
</dbReference>
<reference evidence="3 4" key="1">
    <citation type="submission" date="2019-02" db="EMBL/GenBank/DDBJ databases">
        <title>Siculibacillus lacustris gen. nov., sp. nov., a new rosette-forming bacterium isolated from a freshwater crater lake (Lake St. Ana, Romania).</title>
        <authorList>
            <person name="Felfoldi T."/>
            <person name="Marton Z."/>
            <person name="Szabo A."/>
            <person name="Mentes A."/>
            <person name="Boka K."/>
            <person name="Marialigeti K."/>
            <person name="Mathe I."/>
            <person name="Koncz M."/>
            <person name="Schumann P."/>
            <person name="Toth E."/>
        </authorList>
    </citation>
    <scope>NUCLEOTIDE SEQUENCE [LARGE SCALE GENOMIC DNA]</scope>
    <source>
        <strain evidence="3 4">SA-279</strain>
    </source>
</reference>
<evidence type="ECO:0000313" key="3">
    <source>
        <dbReference type="EMBL" id="TBW32964.1"/>
    </source>
</evidence>
<name>A0A4Q9VDZ3_9HYPH</name>
<dbReference type="GO" id="GO:0016853">
    <property type="term" value="F:isomerase activity"/>
    <property type="evidence" value="ECO:0007669"/>
    <property type="project" value="UniProtKB-KW"/>
</dbReference>
<dbReference type="AlphaFoldDB" id="A0A4Q9VDZ3"/>
<dbReference type="Pfam" id="PF07221">
    <property type="entry name" value="GlcNAc_2-epim"/>
    <property type="match status" value="1"/>
</dbReference>
<dbReference type="SUPFAM" id="SSF48208">
    <property type="entry name" value="Six-hairpin glycosidases"/>
    <property type="match status" value="1"/>
</dbReference>
<comment type="similarity">
    <text evidence="1">Belongs to the N-acylglucosamine 2-epimerase family.</text>
</comment>
<dbReference type="Proteomes" id="UP000292781">
    <property type="component" value="Unassembled WGS sequence"/>
</dbReference>
<dbReference type="Gene3D" id="1.50.10.10">
    <property type="match status" value="1"/>
</dbReference>
<sequence length="393" mass="42934">MNAPVSSLLSAHADLRAWLFDEALPLWWRIGGDRVGGGFFELLDQTGAVVEVPRRTRLVGRQIFSYAKAAAMGWDGPAKEIVDHGIDFLLGRSLAPDGTFHGSVAPDGTPLRPVFDLYDHAFALFGLAAAVPVVDDPDRLKTVARGVREKMLAGWKHPVAGFEESAPRSLPLQANPHMHIFEASLAWIEAGPITGDNGWDALADEIAELCLKRFLHPQNGALREFFDGNWNTVDGEAGRIVEPGHQFEWAWLLKRWGLMRGRPDALAAARRLVEIAETHGVDPASGLAINELFDDFSIRDDKSRLWPQTERIKAWLAMADLGATAAERSAAQERAAIAVRGLMRYFSKEVPGSWHETIRPDGGFMPAEARASSLYHITCAFDCLDAAVGGGGA</sequence>
<organism evidence="3 4">
    <name type="scientific">Siculibacillus lacustris</name>
    <dbReference type="NCBI Taxonomy" id="1549641"/>
    <lineage>
        <taxon>Bacteria</taxon>
        <taxon>Pseudomonadati</taxon>
        <taxon>Pseudomonadota</taxon>
        <taxon>Alphaproteobacteria</taxon>
        <taxon>Hyphomicrobiales</taxon>
        <taxon>Ancalomicrobiaceae</taxon>
        <taxon>Siculibacillus</taxon>
    </lineage>
</organism>
<gene>
    <name evidence="3" type="ORF">EYW49_21165</name>
</gene>
<evidence type="ECO:0000256" key="1">
    <source>
        <dbReference type="ARBA" id="ARBA00008558"/>
    </source>
</evidence>
<evidence type="ECO:0000313" key="4">
    <source>
        <dbReference type="Proteomes" id="UP000292781"/>
    </source>
</evidence>
<dbReference type="RefSeq" id="WP_131311623.1">
    <property type="nucleotide sequence ID" value="NZ_SJFN01000049.1"/>
</dbReference>
<keyword evidence="2 3" id="KW-0413">Isomerase</keyword>
<dbReference type="InterPro" id="IPR008928">
    <property type="entry name" value="6-hairpin_glycosidase_sf"/>
</dbReference>
<evidence type="ECO:0000256" key="2">
    <source>
        <dbReference type="ARBA" id="ARBA00023235"/>
    </source>
</evidence>
<dbReference type="EMBL" id="SJFN01000049">
    <property type="protein sequence ID" value="TBW32964.1"/>
    <property type="molecule type" value="Genomic_DNA"/>
</dbReference>
<keyword evidence="4" id="KW-1185">Reference proteome</keyword>
<dbReference type="PANTHER" id="PTHR15108">
    <property type="entry name" value="N-ACYLGLUCOSAMINE-2-EPIMERASE"/>
    <property type="match status" value="1"/>
</dbReference>
<proteinExistence type="inferred from homology"/>
<dbReference type="InterPro" id="IPR012341">
    <property type="entry name" value="6hp_glycosidase-like_sf"/>
</dbReference>
<dbReference type="OrthoDB" id="9806359at2"/>